<evidence type="ECO:0000313" key="3">
    <source>
        <dbReference type="Proteomes" id="UP001143347"/>
    </source>
</evidence>
<protein>
    <submittedName>
        <fullName evidence="2">Uncharacterized protein</fullName>
    </submittedName>
</protein>
<keyword evidence="1" id="KW-0812">Transmembrane</keyword>
<organism evidence="2 3">
    <name type="scientific">Gordonia aquimaris</name>
    <dbReference type="NCBI Taxonomy" id="2984863"/>
    <lineage>
        <taxon>Bacteria</taxon>
        <taxon>Bacillati</taxon>
        <taxon>Actinomycetota</taxon>
        <taxon>Actinomycetes</taxon>
        <taxon>Mycobacteriales</taxon>
        <taxon>Gordoniaceae</taxon>
        <taxon>Gordonia</taxon>
    </lineage>
</organism>
<dbReference type="Proteomes" id="UP001143347">
    <property type="component" value="Unassembled WGS sequence"/>
</dbReference>
<keyword evidence="1" id="KW-0472">Membrane</keyword>
<sequence>MNDDDTDLRTTGSSDTRHRAPGLVLLGIAALSVAAWGLAGGPDLPSAGDLGWIAVATGLVIGLLLIVTGARSSRRR</sequence>
<feature type="transmembrane region" description="Helical" evidence="1">
    <location>
        <begin position="50"/>
        <end position="70"/>
    </location>
</feature>
<accession>A0A9X3D2A9</accession>
<dbReference type="RefSeq" id="WP_235723712.1">
    <property type="nucleotide sequence ID" value="NZ_JAPKFM010000001.1"/>
</dbReference>
<keyword evidence="1" id="KW-1133">Transmembrane helix</keyword>
<keyword evidence="3" id="KW-1185">Reference proteome</keyword>
<evidence type="ECO:0000313" key="2">
    <source>
        <dbReference type="EMBL" id="MCX2962506.1"/>
    </source>
</evidence>
<proteinExistence type="predicted"/>
<dbReference type="AlphaFoldDB" id="A0A9X3D2A9"/>
<gene>
    <name evidence="2" type="ORF">OSB52_00195</name>
</gene>
<dbReference type="EMBL" id="JAPKFM010000001">
    <property type="protein sequence ID" value="MCX2962506.1"/>
    <property type="molecule type" value="Genomic_DNA"/>
</dbReference>
<comment type="caution">
    <text evidence="2">The sequence shown here is derived from an EMBL/GenBank/DDBJ whole genome shotgun (WGS) entry which is preliminary data.</text>
</comment>
<reference evidence="2" key="1">
    <citation type="submission" date="2022-10" db="EMBL/GenBank/DDBJ databases">
        <title>WGS of marine actinomycetes from Thailand.</title>
        <authorList>
            <person name="Thawai C."/>
        </authorList>
    </citation>
    <scope>NUCLEOTIDE SEQUENCE</scope>
    <source>
        <strain evidence="2">SW21</strain>
    </source>
</reference>
<evidence type="ECO:0000256" key="1">
    <source>
        <dbReference type="SAM" id="Phobius"/>
    </source>
</evidence>
<name>A0A9X3D2A9_9ACTN</name>
<feature type="transmembrane region" description="Helical" evidence="1">
    <location>
        <begin position="20"/>
        <end position="38"/>
    </location>
</feature>